<keyword evidence="3" id="KW-1185">Reference proteome</keyword>
<evidence type="ECO:0000313" key="3">
    <source>
        <dbReference type="Proteomes" id="UP000807306"/>
    </source>
</evidence>
<sequence length="85" mass="9560">MSTASDLAMLAGLFEGLKIARLGNYSAGKSFAAATTLALYDTCARLPDEVQLIWKRQWSLPKLFYLLTRYYGLAYLVVTHIQKLQ</sequence>
<dbReference type="Pfam" id="PF20151">
    <property type="entry name" value="DUF6533"/>
    <property type="match status" value="1"/>
</dbReference>
<dbReference type="AlphaFoldDB" id="A0A9P6JMN3"/>
<dbReference type="EMBL" id="MU157879">
    <property type="protein sequence ID" value="KAF9525844.1"/>
    <property type="molecule type" value="Genomic_DNA"/>
</dbReference>
<name>A0A9P6JMN3_9AGAR</name>
<dbReference type="InterPro" id="IPR045340">
    <property type="entry name" value="DUF6533"/>
</dbReference>
<feature type="domain" description="DUF6533" evidence="1">
    <location>
        <begin position="32"/>
        <end position="73"/>
    </location>
</feature>
<comment type="caution">
    <text evidence="2">The sequence shown here is derived from an EMBL/GenBank/DDBJ whole genome shotgun (WGS) entry which is preliminary data.</text>
</comment>
<evidence type="ECO:0000259" key="1">
    <source>
        <dbReference type="Pfam" id="PF20151"/>
    </source>
</evidence>
<protein>
    <recommendedName>
        <fullName evidence="1">DUF6533 domain-containing protein</fullName>
    </recommendedName>
</protein>
<accession>A0A9P6JMN3</accession>
<proteinExistence type="predicted"/>
<organism evidence="2 3">
    <name type="scientific">Crepidotus variabilis</name>
    <dbReference type="NCBI Taxonomy" id="179855"/>
    <lineage>
        <taxon>Eukaryota</taxon>
        <taxon>Fungi</taxon>
        <taxon>Dikarya</taxon>
        <taxon>Basidiomycota</taxon>
        <taxon>Agaricomycotina</taxon>
        <taxon>Agaricomycetes</taxon>
        <taxon>Agaricomycetidae</taxon>
        <taxon>Agaricales</taxon>
        <taxon>Agaricineae</taxon>
        <taxon>Crepidotaceae</taxon>
        <taxon>Crepidotus</taxon>
    </lineage>
</organism>
<dbReference type="Proteomes" id="UP000807306">
    <property type="component" value="Unassembled WGS sequence"/>
</dbReference>
<dbReference type="OrthoDB" id="3349377at2759"/>
<gene>
    <name evidence="2" type="ORF">CPB83DRAFT_896733</name>
</gene>
<evidence type="ECO:0000313" key="2">
    <source>
        <dbReference type="EMBL" id="KAF9525844.1"/>
    </source>
</evidence>
<reference evidence="2" key="1">
    <citation type="submission" date="2020-11" db="EMBL/GenBank/DDBJ databases">
        <authorList>
            <consortium name="DOE Joint Genome Institute"/>
            <person name="Ahrendt S."/>
            <person name="Riley R."/>
            <person name="Andreopoulos W."/>
            <person name="Labutti K."/>
            <person name="Pangilinan J."/>
            <person name="Ruiz-Duenas F.J."/>
            <person name="Barrasa J.M."/>
            <person name="Sanchez-Garcia M."/>
            <person name="Camarero S."/>
            <person name="Miyauchi S."/>
            <person name="Serrano A."/>
            <person name="Linde D."/>
            <person name="Babiker R."/>
            <person name="Drula E."/>
            <person name="Ayuso-Fernandez I."/>
            <person name="Pacheco R."/>
            <person name="Padilla G."/>
            <person name="Ferreira P."/>
            <person name="Barriuso J."/>
            <person name="Kellner H."/>
            <person name="Castanera R."/>
            <person name="Alfaro M."/>
            <person name="Ramirez L."/>
            <person name="Pisabarro A.G."/>
            <person name="Kuo A."/>
            <person name="Tritt A."/>
            <person name="Lipzen A."/>
            <person name="He G."/>
            <person name="Yan M."/>
            <person name="Ng V."/>
            <person name="Cullen D."/>
            <person name="Martin F."/>
            <person name="Rosso M.-N."/>
            <person name="Henrissat B."/>
            <person name="Hibbett D."/>
            <person name="Martinez A.T."/>
            <person name="Grigoriev I.V."/>
        </authorList>
    </citation>
    <scope>NUCLEOTIDE SEQUENCE</scope>
    <source>
        <strain evidence="2">CBS 506.95</strain>
    </source>
</reference>